<accession>A0A5C8G7C0</accession>
<proteinExistence type="predicted"/>
<dbReference type="AlphaFoldDB" id="A0A5C8G7C0"/>
<evidence type="ECO:0000313" key="1">
    <source>
        <dbReference type="EMBL" id="TXJ57629.1"/>
    </source>
</evidence>
<protein>
    <submittedName>
        <fullName evidence="1">Uncharacterized protein</fullName>
    </submittedName>
</protein>
<dbReference type="RefSeq" id="WP_147528218.1">
    <property type="nucleotide sequence ID" value="NZ_SAYJ01000011.1"/>
</dbReference>
<evidence type="ECO:0000313" key="2">
    <source>
        <dbReference type="Proteomes" id="UP000325013"/>
    </source>
</evidence>
<name>A0A5C8G7C0_9SPIR</name>
<dbReference type="Proteomes" id="UP000325013">
    <property type="component" value="Unassembled WGS sequence"/>
</dbReference>
<organism evidence="1 2">
    <name type="scientific">Brachyspira aalborgi</name>
    <dbReference type="NCBI Taxonomy" id="29522"/>
    <lineage>
        <taxon>Bacteria</taxon>
        <taxon>Pseudomonadati</taxon>
        <taxon>Spirochaetota</taxon>
        <taxon>Spirochaetia</taxon>
        <taxon>Brachyspirales</taxon>
        <taxon>Brachyspiraceae</taxon>
        <taxon>Brachyspira</taxon>
    </lineage>
</organism>
<dbReference type="EMBL" id="SAYJ01000011">
    <property type="protein sequence ID" value="TXJ57629.1"/>
    <property type="molecule type" value="Genomic_DNA"/>
</dbReference>
<sequence length="88" mass="10259">MQTDITTNDLATKINEGKIDNDKKLNSDANKSQLYQFDYDYSLSENTDYLVFTNSKKDDNVNELSVKRFLDIISTNIMIKLEKSWKLL</sequence>
<reference evidence="1 2" key="1">
    <citation type="journal article" date="1992" name="Lakartidningen">
        <title>[Penicillin V and not amoxicillin is the first choice preparation in acute otitis].</title>
        <authorList>
            <person name="Kamme C."/>
            <person name="Lundgren K."/>
            <person name="Prellner K."/>
        </authorList>
    </citation>
    <scope>NUCLEOTIDE SEQUENCE [LARGE SCALE GENOMIC DNA]</scope>
    <source>
        <strain evidence="1 2">PC2777IV</strain>
    </source>
</reference>
<gene>
    <name evidence="1" type="ORF">EPJ67_02935</name>
</gene>
<comment type="caution">
    <text evidence="1">The sequence shown here is derived from an EMBL/GenBank/DDBJ whole genome shotgun (WGS) entry which is preliminary data.</text>
</comment>